<comment type="caution">
    <text evidence="2">The sequence shown here is derived from an EMBL/GenBank/DDBJ whole genome shotgun (WGS) entry which is preliminary data.</text>
</comment>
<dbReference type="Proteomes" id="UP000630142">
    <property type="component" value="Unassembled WGS sequence"/>
</dbReference>
<keyword evidence="3" id="KW-1185">Reference proteome</keyword>
<keyword evidence="1" id="KW-0732">Signal</keyword>
<name>A0A8J3GIY7_9HYPH</name>
<evidence type="ECO:0008006" key="4">
    <source>
        <dbReference type="Google" id="ProtNLM"/>
    </source>
</evidence>
<feature type="chain" id="PRO_5035324624" description="TonB C-terminal domain-containing protein" evidence="1">
    <location>
        <begin position="21"/>
        <end position="126"/>
    </location>
</feature>
<evidence type="ECO:0000313" key="2">
    <source>
        <dbReference type="EMBL" id="GHD06760.1"/>
    </source>
</evidence>
<dbReference type="EMBL" id="BMZQ01000001">
    <property type="protein sequence ID" value="GHD06760.1"/>
    <property type="molecule type" value="Genomic_DNA"/>
</dbReference>
<feature type="signal peptide" evidence="1">
    <location>
        <begin position="1"/>
        <end position="20"/>
    </location>
</feature>
<dbReference type="AlphaFoldDB" id="A0A8J3GIY7"/>
<dbReference type="RefSeq" id="WP_189501395.1">
    <property type="nucleotide sequence ID" value="NZ_BMZQ01000001.1"/>
</dbReference>
<evidence type="ECO:0000313" key="3">
    <source>
        <dbReference type="Proteomes" id="UP000630142"/>
    </source>
</evidence>
<sequence>MKRLLLGLAFLTAAMLPAHAAETDAEFAQRLHQHLMTVRADERVIAVARDASPSNVTVEFRLDPEGKVGKPKIVHSILSQDAQKAILAALGDLPPILLNGYVAEATYQLPLRLEYTEPVPPAAPAQ</sequence>
<evidence type="ECO:0000256" key="1">
    <source>
        <dbReference type="SAM" id="SignalP"/>
    </source>
</evidence>
<protein>
    <recommendedName>
        <fullName evidence="4">TonB C-terminal domain-containing protein</fullName>
    </recommendedName>
</protein>
<reference evidence="2" key="1">
    <citation type="journal article" date="2014" name="Int. J. Syst. Evol. Microbiol.">
        <title>Complete genome sequence of Corynebacterium casei LMG S-19264T (=DSM 44701T), isolated from a smear-ripened cheese.</title>
        <authorList>
            <consortium name="US DOE Joint Genome Institute (JGI-PGF)"/>
            <person name="Walter F."/>
            <person name="Albersmeier A."/>
            <person name="Kalinowski J."/>
            <person name="Ruckert C."/>
        </authorList>
    </citation>
    <scope>NUCLEOTIDE SEQUENCE</scope>
    <source>
        <strain evidence="2">KCTC 42249</strain>
    </source>
</reference>
<dbReference type="Gene3D" id="3.30.1150.10">
    <property type="match status" value="1"/>
</dbReference>
<proteinExistence type="predicted"/>
<organism evidence="2 3">
    <name type="scientific">Tianweitania populi</name>
    <dbReference type="NCBI Taxonomy" id="1607949"/>
    <lineage>
        <taxon>Bacteria</taxon>
        <taxon>Pseudomonadati</taxon>
        <taxon>Pseudomonadota</taxon>
        <taxon>Alphaproteobacteria</taxon>
        <taxon>Hyphomicrobiales</taxon>
        <taxon>Phyllobacteriaceae</taxon>
        <taxon>Tianweitania</taxon>
    </lineage>
</organism>
<gene>
    <name evidence="2" type="ORF">GCM10016234_04430</name>
</gene>
<reference evidence="2" key="2">
    <citation type="submission" date="2020-09" db="EMBL/GenBank/DDBJ databases">
        <authorList>
            <person name="Sun Q."/>
            <person name="Kim S."/>
        </authorList>
    </citation>
    <scope>NUCLEOTIDE SEQUENCE</scope>
    <source>
        <strain evidence="2">KCTC 42249</strain>
    </source>
</reference>
<accession>A0A8J3GIY7</accession>